<feature type="compositionally biased region" description="Polar residues" evidence="3">
    <location>
        <begin position="439"/>
        <end position="466"/>
    </location>
</feature>
<evidence type="ECO:0000256" key="1">
    <source>
        <dbReference type="ARBA" id="ARBA00009458"/>
    </source>
</evidence>
<feature type="region of interest" description="Disordered" evidence="3">
    <location>
        <begin position="275"/>
        <end position="310"/>
    </location>
</feature>
<dbReference type="InterPro" id="IPR002475">
    <property type="entry name" value="Bcl2-like"/>
</dbReference>
<evidence type="ECO:0000313" key="6">
    <source>
        <dbReference type="Proteomes" id="UP000324629"/>
    </source>
</evidence>
<evidence type="ECO:0000256" key="2">
    <source>
        <dbReference type="ARBA" id="ARBA00022703"/>
    </source>
</evidence>
<keyword evidence="4" id="KW-0812">Transmembrane</keyword>
<dbReference type="PROSITE" id="PS01258">
    <property type="entry name" value="BH2"/>
    <property type="match status" value="1"/>
</dbReference>
<dbReference type="AlphaFoldDB" id="A0A5J4NBU8"/>
<proteinExistence type="inferred from homology"/>
<dbReference type="GO" id="GO:0042981">
    <property type="term" value="P:regulation of apoptotic process"/>
    <property type="evidence" value="ECO:0007669"/>
    <property type="project" value="InterPro"/>
</dbReference>
<dbReference type="GO" id="GO:0097192">
    <property type="term" value="P:extrinsic apoptotic signaling pathway in absence of ligand"/>
    <property type="evidence" value="ECO:0007669"/>
    <property type="project" value="TreeGrafter"/>
</dbReference>
<dbReference type="GO" id="GO:0051400">
    <property type="term" value="F:BH domain binding"/>
    <property type="evidence" value="ECO:0007669"/>
    <property type="project" value="TreeGrafter"/>
</dbReference>
<feature type="compositionally biased region" description="Polar residues" evidence="3">
    <location>
        <begin position="473"/>
        <end position="484"/>
    </location>
</feature>
<comment type="similarity">
    <text evidence="1">Belongs to the Bcl-2 family.</text>
</comment>
<dbReference type="InterPro" id="IPR026298">
    <property type="entry name" value="Bcl-2_fam"/>
</dbReference>
<comment type="caution">
    <text evidence="5">The sequence shown here is derived from an EMBL/GenBank/DDBJ whole genome shotgun (WGS) entry which is preliminary data.</text>
</comment>
<feature type="compositionally biased region" description="Polar residues" evidence="3">
    <location>
        <begin position="283"/>
        <end position="292"/>
    </location>
</feature>
<feature type="compositionally biased region" description="Polar residues" evidence="3">
    <location>
        <begin position="239"/>
        <end position="251"/>
    </location>
</feature>
<feature type="compositionally biased region" description="Polar residues" evidence="3">
    <location>
        <begin position="133"/>
        <end position="142"/>
    </location>
</feature>
<evidence type="ECO:0000256" key="4">
    <source>
        <dbReference type="SAM" id="Phobius"/>
    </source>
</evidence>
<dbReference type="InterPro" id="IPR036834">
    <property type="entry name" value="Bcl-2-like_sf"/>
</dbReference>
<name>A0A5J4NBU8_9TREM</name>
<dbReference type="SUPFAM" id="SSF56854">
    <property type="entry name" value="Bcl-2 inhibitors of programmed cell death"/>
    <property type="match status" value="2"/>
</dbReference>
<feature type="compositionally biased region" description="Low complexity" evidence="3">
    <location>
        <begin position="77"/>
        <end position="89"/>
    </location>
</feature>
<organism evidence="5 6">
    <name type="scientific">Paragonimus westermani</name>
    <dbReference type="NCBI Taxonomy" id="34504"/>
    <lineage>
        <taxon>Eukaryota</taxon>
        <taxon>Metazoa</taxon>
        <taxon>Spiralia</taxon>
        <taxon>Lophotrochozoa</taxon>
        <taxon>Platyhelminthes</taxon>
        <taxon>Trematoda</taxon>
        <taxon>Digenea</taxon>
        <taxon>Plagiorchiida</taxon>
        <taxon>Troglotremata</taxon>
        <taxon>Troglotrematidae</taxon>
        <taxon>Paragonimus</taxon>
    </lineage>
</organism>
<protein>
    <submittedName>
        <fullName evidence="5">Uncharacterized protein</fullName>
    </submittedName>
</protein>
<dbReference type="Gene3D" id="1.10.437.10">
    <property type="entry name" value="Blc2-like"/>
    <property type="match status" value="2"/>
</dbReference>
<accession>A0A5J4NBU8</accession>
<dbReference type="PANTHER" id="PTHR11256:SF50">
    <property type="entry name" value="APOPTOSIS REGULATOR CED-9"/>
    <property type="match status" value="1"/>
</dbReference>
<keyword evidence="6" id="KW-1185">Reference proteome</keyword>
<dbReference type="GO" id="GO:0008630">
    <property type="term" value="P:intrinsic apoptotic signaling pathway in response to DNA damage"/>
    <property type="evidence" value="ECO:0007669"/>
    <property type="project" value="TreeGrafter"/>
</dbReference>
<evidence type="ECO:0000313" key="5">
    <source>
        <dbReference type="EMBL" id="KAA3672995.1"/>
    </source>
</evidence>
<dbReference type="PROSITE" id="PS50062">
    <property type="entry name" value="BCL2_FAMILY"/>
    <property type="match status" value="1"/>
</dbReference>
<dbReference type="GO" id="GO:0001836">
    <property type="term" value="P:release of cytochrome c from mitochondria"/>
    <property type="evidence" value="ECO:0007669"/>
    <property type="project" value="TreeGrafter"/>
</dbReference>
<feature type="region of interest" description="Disordered" evidence="3">
    <location>
        <begin position="349"/>
        <end position="370"/>
    </location>
</feature>
<feature type="region of interest" description="Disordered" evidence="3">
    <location>
        <begin position="47"/>
        <end position="89"/>
    </location>
</feature>
<keyword evidence="2" id="KW-0053">Apoptosis</keyword>
<keyword evidence="4" id="KW-1133">Transmembrane helix</keyword>
<dbReference type="EMBL" id="QNGE01004334">
    <property type="protein sequence ID" value="KAA3672995.1"/>
    <property type="molecule type" value="Genomic_DNA"/>
</dbReference>
<evidence type="ECO:0000256" key="3">
    <source>
        <dbReference type="SAM" id="MobiDB-lite"/>
    </source>
</evidence>
<feature type="region of interest" description="Disordered" evidence="3">
    <location>
        <begin position="131"/>
        <end position="154"/>
    </location>
</feature>
<reference evidence="5 6" key="1">
    <citation type="journal article" date="2019" name="Gigascience">
        <title>Whole-genome sequence of the oriental lung fluke Paragonimus westermani.</title>
        <authorList>
            <person name="Oey H."/>
            <person name="Zakrzewski M."/>
            <person name="Narain K."/>
            <person name="Devi K.R."/>
            <person name="Agatsuma T."/>
            <person name="Nawaratna S."/>
            <person name="Gobert G.N."/>
            <person name="Jones M.K."/>
            <person name="Ragan M.A."/>
            <person name="McManus D.P."/>
            <person name="Krause L."/>
        </authorList>
    </citation>
    <scope>NUCLEOTIDE SEQUENCE [LARGE SCALE GENOMIC DNA]</scope>
    <source>
        <strain evidence="5 6">IND2009</strain>
    </source>
</reference>
<feature type="compositionally biased region" description="Polar residues" evidence="3">
    <location>
        <begin position="349"/>
        <end position="369"/>
    </location>
</feature>
<gene>
    <name evidence="5" type="ORF">DEA37_0006584</name>
</gene>
<keyword evidence="4" id="KW-0472">Membrane</keyword>
<dbReference type="InterPro" id="IPR020726">
    <property type="entry name" value="Bcl2_BH2_motif_CS"/>
</dbReference>
<feature type="compositionally biased region" description="Polar residues" evidence="3">
    <location>
        <begin position="494"/>
        <end position="512"/>
    </location>
</feature>
<feature type="region of interest" description="Disordered" evidence="3">
    <location>
        <begin position="427"/>
        <end position="512"/>
    </location>
</feature>
<feature type="region of interest" description="Disordered" evidence="3">
    <location>
        <begin position="235"/>
        <end position="258"/>
    </location>
</feature>
<feature type="compositionally biased region" description="Low complexity" evidence="3">
    <location>
        <begin position="47"/>
        <end position="69"/>
    </location>
</feature>
<feature type="transmembrane region" description="Helical" evidence="4">
    <location>
        <begin position="585"/>
        <end position="606"/>
    </location>
</feature>
<sequence length="610" mass="64650">MLLCSLYLQVYSLFHVANRRNLGLDLGAYIQGKSFTRSVSISEATSAASAASDSGDTASPYPVPGSGRFASGGGPGSQPSPSPLSSAAATISPDSPVPFTISSLFPSASVSQSVCPPVVLSSAPSTRDPMIAVSSQSSSAANTPALEPLPCCSNSTNRSNVTRTVRASNPYTAEFNSLFQNPITHRTVTLLSHLVDSRLSPEWREVLLNRTTSSSKLASEPTPLSLPNAPYQCVDHHTSTPVDATDSSSTRRAVPPTLSPLDDIAIVKRFRHNNDGPEEVESTAATPVQSQLKKTRSEPRPTCGSSSPESPTFISLRLVTTVCSLADHFESRYRDKLGDLLEDVARLSTSSVGDNSNGPSTSDMTNTADDGTVDRDVIDVNRRIISAARNRFHHVLSELFTERINWGRVIAMLAFVRALCEHVENCGGESVHPTETNRHSQATPPSNEVNTDTDCSAESTDTSTVTHRPLISGAQTQPSSQTPSAPEGQHAPRSLSTPQLPSASATVEATETSGGGLHAAHYVAWTAEFIHGSHGIWDWISANGGWDGLITFEAERGLRDSTQGAGDRLVVGITEDEAMGLLRRAVTGVATLAVGAVGLVAAIHFFSKRL</sequence>
<dbReference type="Proteomes" id="UP000324629">
    <property type="component" value="Unassembled WGS sequence"/>
</dbReference>
<dbReference type="PANTHER" id="PTHR11256">
    <property type="entry name" value="BCL-2 RELATED"/>
    <property type="match status" value="1"/>
</dbReference>
<dbReference type="GO" id="GO:0005741">
    <property type="term" value="C:mitochondrial outer membrane"/>
    <property type="evidence" value="ECO:0007669"/>
    <property type="project" value="TreeGrafter"/>
</dbReference>